<dbReference type="RefSeq" id="WP_366923862.1">
    <property type="nucleotide sequence ID" value="NZ_CP121694.1"/>
</dbReference>
<name>A0AAU0UKS2_9FIRM</name>
<dbReference type="AlphaFoldDB" id="A0AAU0UKS2"/>
<dbReference type="EMBL" id="CP121694">
    <property type="protein sequence ID" value="WRO20987.1"/>
    <property type="molecule type" value="Genomic_DNA"/>
</dbReference>
<organism evidence="2 3">
    <name type="scientific">Metallumcola ferriviriculae</name>
    <dbReference type="NCBI Taxonomy" id="3039180"/>
    <lineage>
        <taxon>Bacteria</taxon>
        <taxon>Bacillati</taxon>
        <taxon>Bacillota</taxon>
        <taxon>Clostridia</taxon>
        <taxon>Neomoorellales</taxon>
        <taxon>Desulfitibacteraceae</taxon>
        <taxon>Metallumcola</taxon>
    </lineage>
</organism>
<protein>
    <recommendedName>
        <fullName evidence="1">DUF6329 domain-containing protein</fullName>
    </recommendedName>
</protein>
<accession>A0AAU0UKS2</accession>
<dbReference type="Pfam" id="PF19854">
    <property type="entry name" value="DUF6329"/>
    <property type="match status" value="1"/>
</dbReference>
<feature type="domain" description="DUF6329" evidence="1">
    <location>
        <begin position="72"/>
        <end position="100"/>
    </location>
</feature>
<sequence>MRALFGRKMASLEELMEATRQAKKEGFTGSTYEVTKEITLNDYAFQEFVKDLLEDQPWIEKDDGGSNQNGEIRCIRVTNLDTGERVLVNSEGYDYPRYTAIEE</sequence>
<evidence type="ECO:0000259" key="1">
    <source>
        <dbReference type="Pfam" id="PF19854"/>
    </source>
</evidence>
<dbReference type="InterPro" id="IPR046292">
    <property type="entry name" value="DUF6329"/>
</dbReference>
<dbReference type="Proteomes" id="UP001329915">
    <property type="component" value="Chromosome"/>
</dbReference>
<gene>
    <name evidence="2" type="ORF">MFMK1_000778</name>
</gene>
<dbReference type="KEGG" id="dbc:MFMK1_000778"/>
<keyword evidence="3" id="KW-1185">Reference proteome</keyword>
<evidence type="ECO:0000313" key="2">
    <source>
        <dbReference type="EMBL" id="WRO20987.1"/>
    </source>
</evidence>
<evidence type="ECO:0000313" key="3">
    <source>
        <dbReference type="Proteomes" id="UP001329915"/>
    </source>
</evidence>
<proteinExistence type="predicted"/>
<reference evidence="2 3" key="1">
    <citation type="submission" date="2023-04" db="EMBL/GenBank/DDBJ databases">
        <authorList>
            <person name="Hsu D."/>
        </authorList>
    </citation>
    <scope>NUCLEOTIDE SEQUENCE [LARGE SCALE GENOMIC DNA]</scope>
    <source>
        <strain evidence="2 3">MK1</strain>
    </source>
</reference>